<dbReference type="Pfam" id="PF25601">
    <property type="entry name" value="AAA_lid_14"/>
    <property type="match status" value="1"/>
</dbReference>
<dbReference type="PANTHER" id="PTHR32071">
    <property type="entry name" value="TRANSCRIPTIONAL REGULATORY PROTEIN"/>
    <property type="match status" value="1"/>
</dbReference>
<evidence type="ECO:0000259" key="7">
    <source>
        <dbReference type="PROSITE" id="PS50045"/>
    </source>
</evidence>
<keyword evidence="2" id="KW-0067">ATP-binding</keyword>
<dbReference type="GO" id="GO:0006355">
    <property type="term" value="P:regulation of DNA-templated transcription"/>
    <property type="evidence" value="ECO:0007669"/>
    <property type="project" value="InterPro"/>
</dbReference>
<dbReference type="SMART" id="SM00382">
    <property type="entry name" value="AAA"/>
    <property type="match status" value="1"/>
</dbReference>
<dbReference type="SUPFAM" id="SSF52540">
    <property type="entry name" value="P-loop containing nucleoside triphosphate hydrolases"/>
    <property type="match status" value="1"/>
</dbReference>
<evidence type="ECO:0000256" key="2">
    <source>
        <dbReference type="ARBA" id="ARBA00022840"/>
    </source>
</evidence>
<protein>
    <submittedName>
        <fullName evidence="9">Response regulator</fullName>
    </submittedName>
</protein>
<dbReference type="PROSITE" id="PS50110">
    <property type="entry name" value="RESPONSE_REGULATORY"/>
    <property type="match status" value="1"/>
</dbReference>
<dbReference type="PROSITE" id="PS00688">
    <property type="entry name" value="SIGMA54_INTERACT_3"/>
    <property type="match status" value="1"/>
</dbReference>
<organism evidence="9 10">
    <name type="scientific">Deminuibacter soli</name>
    <dbReference type="NCBI Taxonomy" id="2291815"/>
    <lineage>
        <taxon>Bacteria</taxon>
        <taxon>Pseudomonadati</taxon>
        <taxon>Bacteroidota</taxon>
        <taxon>Chitinophagia</taxon>
        <taxon>Chitinophagales</taxon>
        <taxon>Chitinophagaceae</taxon>
        <taxon>Deminuibacter</taxon>
    </lineage>
</organism>
<dbReference type="EMBL" id="QTJU01000004">
    <property type="protein sequence ID" value="RFM27900.1"/>
    <property type="molecule type" value="Genomic_DNA"/>
</dbReference>
<dbReference type="FunFam" id="3.40.50.300:FF:000006">
    <property type="entry name" value="DNA-binding transcriptional regulator NtrC"/>
    <property type="match status" value="1"/>
</dbReference>
<evidence type="ECO:0000256" key="1">
    <source>
        <dbReference type="ARBA" id="ARBA00022741"/>
    </source>
</evidence>
<accession>A0A3E1NIZ2</accession>
<keyword evidence="6" id="KW-0597">Phosphoprotein</keyword>
<dbReference type="InterPro" id="IPR058031">
    <property type="entry name" value="AAA_lid_NorR"/>
</dbReference>
<keyword evidence="3" id="KW-0805">Transcription regulation</keyword>
<dbReference type="GO" id="GO:0005524">
    <property type="term" value="F:ATP binding"/>
    <property type="evidence" value="ECO:0007669"/>
    <property type="project" value="UniProtKB-KW"/>
</dbReference>
<dbReference type="CDD" id="cd17534">
    <property type="entry name" value="REC_DC-like"/>
    <property type="match status" value="1"/>
</dbReference>
<dbReference type="GO" id="GO:0000160">
    <property type="term" value="P:phosphorelay signal transduction system"/>
    <property type="evidence" value="ECO:0007669"/>
    <property type="project" value="InterPro"/>
</dbReference>
<keyword evidence="4" id="KW-0238">DNA-binding</keyword>
<dbReference type="CDD" id="cd00009">
    <property type="entry name" value="AAA"/>
    <property type="match status" value="1"/>
</dbReference>
<comment type="caution">
    <text evidence="9">The sequence shown here is derived from an EMBL/GenBank/DDBJ whole genome shotgun (WGS) entry which is preliminary data.</text>
</comment>
<dbReference type="SUPFAM" id="SSF52172">
    <property type="entry name" value="CheY-like"/>
    <property type="match status" value="1"/>
</dbReference>
<dbReference type="PROSITE" id="PS00676">
    <property type="entry name" value="SIGMA54_INTERACT_2"/>
    <property type="match status" value="1"/>
</dbReference>
<reference evidence="9 10" key="1">
    <citation type="submission" date="2018-08" db="EMBL/GenBank/DDBJ databases">
        <title>Chitinophagaceae sp. K23C18032701, a novel bacterium isolated from forest soil.</title>
        <authorList>
            <person name="Wang C."/>
        </authorList>
    </citation>
    <scope>NUCLEOTIDE SEQUENCE [LARGE SCALE GENOMIC DNA]</scope>
    <source>
        <strain evidence="9 10">K23C18032701</strain>
    </source>
</reference>
<feature type="modified residue" description="4-aspartylphosphate" evidence="6">
    <location>
        <position position="54"/>
    </location>
</feature>
<dbReference type="Pfam" id="PF00072">
    <property type="entry name" value="Response_reg"/>
    <property type="match status" value="1"/>
</dbReference>
<gene>
    <name evidence="9" type="ORF">DXN05_13945</name>
</gene>
<dbReference type="OrthoDB" id="9767722at2"/>
<feature type="domain" description="Sigma-54 factor interaction" evidence="7">
    <location>
        <begin position="335"/>
        <end position="564"/>
    </location>
</feature>
<dbReference type="SMART" id="SM00448">
    <property type="entry name" value="REC"/>
    <property type="match status" value="1"/>
</dbReference>
<sequence length="647" mass="72198">MRDKILIVEDQFVEANHLRLMLKNAGYTVSGIARSVEDAKASIRQEKPGLVLLDIFLSGKGTGIDLARYLKEENIAFIYLSANSDEDVLNKAKATHPYGFLVKPFREKDLLVTMEIAQYHQEHGLESLFRKELFFQKQLKAMSGSQLSLQDGLLNIVRALQPLIPFDFVVLKTTDDGPDSINGFLRISYNEYQSIGVNEFQVITKLKMHEMQSWFANENTSTAITLHCGDDFEAAGSSGMKQAVAKYFGMHSHISLPVKPANGQHSLLQFHFFSRQPFGFDEEHLVLSERLQGSLAQATAALITQCHKNNSSDAATAPAPNIIPSPGTEEGFYGIVGTSPLLLKVFDDVTQVAASDTSVLILGESGTGKERIAEIIHRLSPRAGHPMVKINCAALPPNLIESELFGHEKGAFTGALDRRTGKFEQASNGTIFLDEIGEMPLDMQAKLLRVLQEREIDRIGGKVPIKVNLRIITATNRNLEKEVAEGRFRLDLYYRLNVFPIQLPPLRERTEDIGILTRHFIAAYSRKTAKNVRYISDAALKNLLTYHWPGNIRELENLVERSVVLAKGDSIEEIPLPVSRNIFLPAEKEELHIRTIEENEKSHILAVLKKCNGRIRGNGGAAEILGVPPTTLASKMKKLGIRREFRE</sequence>
<evidence type="ECO:0000259" key="8">
    <source>
        <dbReference type="PROSITE" id="PS50110"/>
    </source>
</evidence>
<dbReference type="InterPro" id="IPR025943">
    <property type="entry name" value="Sigma_54_int_dom_ATP-bd_2"/>
</dbReference>
<name>A0A3E1NIZ2_9BACT</name>
<keyword evidence="10" id="KW-1185">Reference proteome</keyword>
<dbReference type="InterPro" id="IPR011006">
    <property type="entry name" value="CheY-like_superfamily"/>
</dbReference>
<dbReference type="GO" id="GO:0043565">
    <property type="term" value="F:sequence-specific DNA binding"/>
    <property type="evidence" value="ECO:0007669"/>
    <property type="project" value="InterPro"/>
</dbReference>
<dbReference type="Gene3D" id="1.10.10.60">
    <property type="entry name" value="Homeodomain-like"/>
    <property type="match status" value="1"/>
</dbReference>
<proteinExistence type="predicted"/>
<dbReference type="AlphaFoldDB" id="A0A3E1NIZ2"/>
<dbReference type="Pfam" id="PF02954">
    <property type="entry name" value="HTH_8"/>
    <property type="match status" value="1"/>
</dbReference>
<dbReference type="SUPFAM" id="SSF46689">
    <property type="entry name" value="Homeodomain-like"/>
    <property type="match status" value="1"/>
</dbReference>
<evidence type="ECO:0000256" key="3">
    <source>
        <dbReference type="ARBA" id="ARBA00023015"/>
    </source>
</evidence>
<evidence type="ECO:0000256" key="4">
    <source>
        <dbReference type="ARBA" id="ARBA00023125"/>
    </source>
</evidence>
<feature type="domain" description="Response regulatory" evidence="8">
    <location>
        <begin position="4"/>
        <end position="118"/>
    </location>
</feature>
<dbReference type="Gene3D" id="1.10.8.60">
    <property type="match status" value="1"/>
</dbReference>
<evidence type="ECO:0000256" key="6">
    <source>
        <dbReference type="PROSITE-ProRule" id="PRU00169"/>
    </source>
</evidence>
<dbReference type="InterPro" id="IPR009057">
    <property type="entry name" value="Homeodomain-like_sf"/>
</dbReference>
<dbReference type="InterPro" id="IPR002078">
    <property type="entry name" value="Sigma_54_int"/>
</dbReference>
<dbReference type="InterPro" id="IPR001789">
    <property type="entry name" value="Sig_transdc_resp-reg_receiver"/>
</dbReference>
<dbReference type="InterPro" id="IPR002197">
    <property type="entry name" value="HTH_Fis"/>
</dbReference>
<evidence type="ECO:0000313" key="10">
    <source>
        <dbReference type="Proteomes" id="UP000261284"/>
    </source>
</evidence>
<keyword evidence="1" id="KW-0547">Nucleotide-binding</keyword>
<evidence type="ECO:0000313" key="9">
    <source>
        <dbReference type="EMBL" id="RFM27900.1"/>
    </source>
</evidence>
<keyword evidence="5" id="KW-0804">Transcription</keyword>
<dbReference type="Proteomes" id="UP000261284">
    <property type="component" value="Unassembled WGS sequence"/>
</dbReference>
<dbReference type="PROSITE" id="PS50045">
    <property type="entry name" value="SIGMA54_INTERACT_4"/>
    <property type="match status" value="1"/>
</dbReference>
<dbReference type="InterPro" id="IPR003593">
    <property type="entry name" value="AAA+_ATPase"/>
</dbReference>
<dbReference type="InterPro" id="IPR025944">
    <property type="entry name" value="Sigma_54_int_dom_CS"/>
</dbReference>
<dbReference type="InterPro" id="IPR027417">
    <property type="entry name" value="P-loop_NTPase"/>
</dbReference>
<dbReference type="Gene3D" id="3.40.50.300">
    <property type="entry name" value="P-loop containing nucleotide triphosphate hydrolases"/>
    <property type="match status" value="1"/>
</dbReference>
<evidence type="ECO:0000256" key="5">
    <source>
        <dbReference type="ARBA" id="ARBA00023163"/>
    </source>
</evidence>
<dbReference type="InterPro" id="IPR025662">
    <property type="entry name" value="Sigma_54_int_dom_ATP-bd_1"/>
</dbReference>
<dbReference type="PROSITE" id="PS00675">
    <property type="entry name" value="SIGMA54_INTERACT_1"/>
    <property type="match status" value="1"/>
</dbReference>
<dbReference type="Gene3D" id="3.40.50.2300">
    <property type="match status" value="1"/>
</dbReference>
<dbReference type="Pfam" id="PF00158">
    <property type="entry name" value="Sigma54_activat"/>
    <property type="match status" value="1"/>
</dbReference>